<keyword evidence="1" id="KW-0812">Transmembrane</keyword>
<proteinExistence type="predicted"/>
<accession>A0A1E3GPZ4</accession>
<dbReference type="Pfam" id="PF10993">
    <property type="entry name" value="DUF2818"/>
    <property type="match status" value="1"/>
</dbReference>
<feature type="transmembrane region" description="Helical" evidence="1">
    <location>
        <begin position="39"/>
        <end position="56"/>
    </location>
</feature>
<evidence type="ECO:0000313" key="3">
    <source>
        <dbReference type="Proteomes" id="UP000094379"/>
    </source>
</evidence>
<dbReference type="RefSeq" id="WP_069296548.1">
    <property type="nucleotide sequence ID" value="NZ_MCRI01000027.1"/>
</dbReference>
<keyword evidence="1" id="KW-0472">Membrane</keyword>
<dbReference type="EMBL" id="MCRI01000027">
    <property type="protein sequence ID" value="ODN66118.1"/>
    <property type="molecule type" value="Genomic_DNA"/>
</dbReference>
<name>A0A1E3GPZ4_9GAMM</name>
<comment type="caution">
    <text evidence="2">The sequence shown here is derived from an EMBL/GenBank/DDBJ whole genome shotgun (WGS) entry which is preliminary data.</text>
</comment>
<dbReference type="Proteomes" id="UP000094379">
    <property type="component" value="Unassembled WGS sequence"/>
</dbReference>
<evidence type="ECO:0000256" key="1">
    <source>
        <dbReference type="SAM" id="Phobius"/>
    </source>
</evidence>
<dbReference type="PIRSF" id="PIRSF019883">
    <property type="entry name" value="UCP019883"/>
    <property type="match status" value="1"/>
</dbReference>
<dbReference type="STRING" id="291169.A9E74_02137"/>
<evidence type="ECO:0000313" key="2">
    <source>
        <dbReference type="EMBL" id="ODN66118.1"/>
    </source>
</evidence>
<organism evidence="2 3">
    <name type="scientific">Methylophaga muralis</name>
    <dbReference type="NCBI Taxonomy" id="291169"/>
    <lineage>
        <taxon>Bacteria</taxon>
        <taxon>Pseudomonadati</taxon>
        <taxon>Pseudomonadota</taxon>
        <taxon>Gammaproteobacteria</taxon>
        <taxon>Thiotrichales</taxon>
        <taxon>Piscirickettsiaceae</taxon>
        <taxon>Methylophaga</taxon>
    </lineage>
</organism>
<sequence>MSIWLMLLSMFVLANLPWVNSRLFVVIPLKNGKNAWLRVMEVTVYYFVALLVAIGFEQQFSGNIYPQQWEFFVTILSLFLVFATPGVVYRHQWLPLQKKLR</sequence>
<keyword evidence="1" id="KW-1133">Transmembrane helix</keyword>
<keyword evidence="3" id="KW-1185">Reference proteome</keyword>
<dbReference type="PATRIC" id="fig|291169.3.peg.2149"/>
<protein>
    <recommendedName>
        <fullName evidence="4">DUF2818 domain-containing protein</fullName>
    </recommendedName>
</protein>
<feature type="transmembrane region" description="Helical" evidence="1">
    <location>
        <begin position="6"/>
        <end position="27"/>
    </location>
</feature>
<reference evidence="2 3" key="1">
    <citation type="submission" date="2016-07" db="EMBL/GenBank/DDBJ databases">
        <title>Draft Genome Sequence of Methylophaga muralis Bur 1.</title>
        <authorList>
            <person name="Vasilenko O.V."/>
            <person name="Doronina N.V."/>
            <person name="Shmareva M.N."/>
            <person name="Tarlachkov S.V."/>
            <person name="Mustakhimov I."/>
            <person name="Trotsenko Y.A."/>
        </authorList>
    </citation>
    <scope>NUCLEOTIDE SEQUENCE [LARGE SCALE GENOMIC DNA]</scope>
    <source>
        <strain evidence="2 3">Bur 1</strain>
    </source>
</reference>
<evidence type="ECO:0008006" key="4">
    <source>
        <dbReference type="Google" id="ProtNLM"/>
    </source>
</evidence>
<dbReference type="AlphaFoldDB" id="A0A1E3GPZ4"/>
<dbReference type="InterPro" id="IPR016768">
    <property type="entry name" value="UCP019883"/>
</dbReference>
<gene>
    <name evidence="2" type="ORF">A9E74_02137</name>
</gene>
<feature type="transmembrane region" description="Helical" evidence="1">
    <location>
        <begin position="68"/>
        <end position="89"/>
    </location>
</feature>